<evidence type="ECO:0000259" key="2">
    <source>
        <dbReference type="Pfam" id="PF05232"/>
    </source>
</evidence>
<accession>A0A430KQ12</accession>
<feature type="transmembrane region" description="Helical" evidence="1">
    <location>
        <begin position="85"/>
        <end position="107"/>
    </location>
</feature>
<dbReference type="EMBL" id="RQXW01000009">
    <property type="protein sequence ID" value="RTE65588.1"/>
    <property type="molecule type" value="Genomic_DNA"/>
</dbReference>
<feature type="transmembrane region" description="Helical" evidence="1">
    <location>
        <begin position="113"/>
        <end position="136"/>
    </location>
</feature>
<dbReference type="InterPro" id="IPR007896">
    <property type="entry name" value="BTP_bacteria"/>
</dbReference>
<feature type="transmembrane region" description="Helical" evidence="1">
    <location>
        <begin position="18"/>
        <end position="37"/>
    </location>
</feature>
<dbReference type="Proteomes" id="UP000283087">
    <property type="component" value="Unassembled WGS sequence"/>
</dbReference>
<evidence type="ECO:0000313" key="3">
    <source>
        <dbReference type="EMBL" id="RTE65588.1"/>
    </source>
</evidence>
<keyword evidence="1" id="KW-0472">Membrane</keyword>
<evidence type="ECO:0000313" key="4">
    <source>
        <dbReference type="Proteomes" id="UP000283087"/>
    </source>
</evidence>
<feature type="domain" description="Chlorhexidine efflux transporter" evidence="2">
    <location>
        <begin position="8"/>
        <end position="68"/>
    </location>
</feature>
<organism evidence="3 4">
    <name type="scientific">Amphritea opalescens</name>
    <dbReference type="NCBI Taxonomy" id="2490544"/>
    <lineage>
        <taxon>Bacteria</taxon>
        <taxon>Pseudomonadati</taxon>
        <taxon>Pseudomonadota</taxon>
        <taxon>Gammaproteobacteria</taxon>
        <taxon>Oceanospirillales</taxon>
        <taxon>Oceanospirillaceae</taxon>
        <taxon>Amphritea</taxon>
    </lineage>
</organism>
<dbReference type="RefSeq" id="WP_126158841.1">
    <property type="nucleotide sequence ID" value="NZ_RQXW01000009.1"/>
</dbReference>
<dbReference type="NCBIfam" id="NF033664">
    <property type="entry name" value="PACE_transport"/>
    <property type="match status" value="1"/>
</dbReference>
<proteinExistence type="predicted"/>
<evidence type="ECO:0000256" key="1">
    <source>
        <dbReference type="SAM" id="Phobius"/>
    </source>
</evidence>
<reference evidence="3 4" key="1">
    <citation type="submission" date="2018-11" db="EMBL/GenBank/DDBJ databases">
        <title>The draft genome sequence of Amphritea opalescens ANRC-JH13T.</title>
        <authorList>
            <person name="Fang Z."/>
            <person name="Zhang Y."/>
            <person name="Han X."/>
        </authorList>
    </citation>
    <scope>NUCLEOTIDE SEQUENCE [LARGE SCALE GENOMIC DNA]</scope>
    <source>
        <strain evidence="3 4">ANRC-JH13</strain>
    </source>
</reference>
<comment type="caution">
    <text evidence="3">The sequence shown here is derived from an EMBL/GenBank/DDBJ whole genome shotgun (WGS) entry which is preliminary data.</text>
</comment>
<dbReference type="Pfam" id="PF05232">
    <property type="entry name" value="BTP"/>
    <property type="match status" value="2"/>
</dbReference>
<keyword evidence="4" id="KW-1185">Reference proteome</keyword>
<keyword evidence="1" id="KW-1133">Transmembrane helix</keyword>
<dbReference type="OrthoDB" id="1631120at2"/>
<dbReference type="InterPro" id="IPR058208">
    <property type="entry name" value="PACE"/>
</dbReference>
<protein>
    <submittedName>
        <fullName evidence="3">PACE efflux transporter</fullName>
    </submittedName>
</protein>
<dbReference type="AlphaFoldDB" id="A0A430KQ12"/>
<sequence>MNQPIITRTPLDRLRHTLMFELLLLTLLAPMMALLLDRDIMEVGMLSVVISLKAMLINPFFNYLFDRYDVKRGRVPTERKLAGRLLHAAGLEVTLVATSLPLIIWWLNVTVMQALMVDLISIFLVMTYTLVFNWGYDRVFPVSQPSAQAPHQVLPVEN</sequence>
<feature type="domain" description="Chlorhexidine efflux transporter" evidence="2">
    <location>
        <begin position="79"/>
        <end position="141"/>
    </location>
</feature>
<gene>
    <name evidence="3" type="ORF">EH243_11655</name>
</gene>
<name>A0A430KQ12_9GAMM</name>
<feature type="transmembrane region" description="Helical" evidence="1">
    <location>
        <begin position="43"/>
        <end position="65"/>
    </location>
</feature>
<keyword evidence="1" id="KW-0812">Transmembrane</keyword>